<accession>A0A2S1LTG8</accession>
<dbReference type="InterPro" id="IPR010386">
    <property type="entry name" value="tRNA-Hydrxlase_MiaE"/>
</dbReference>
<dbReference type="SUPFAM" id="SSF47240">
    <property type="entry name" value="Ferritin-like"/>
    <property type="match status" value="1"/>
</dbReference>
<dbReference type="Pfam" id="PF06175">
    <property type="entry name" value="MiaE"/>
    <property type="match status" value="1"/>
</dbReference>
<reference evidence="1 2" key="1">
    <citation type="submission" date="2017-04" db="EMBL/GenBank/DDBJ databases">
        <title>Complete genome sequence of Flavobacterium kingsejong AJ004.</title>
        <authorList>
            <person name="Lee P.C."/>
        </authorList>
    </citation>
    <scope>NUCLEOTIDE SEQUENCE [LARGE SCALE GENOMIC DNA]</scope>
    <source>
        <strain evidence="1 2">AJ004</strain>
    </source>
</reference>
<dbReference type="PIRSF" id="PIRSF020736">
    <property type="entry name" value="MiaE"/>
    <property type="match status" value="1"/>
</dbReference>
<protein>
    <submittedName>
        <fullName evidence="1">tRNA 2-methylthio-N6-isopentenyl adenosine(37) hydroxylase MiaE</fullName>
    </submittedName>
</protein>
<dbReference type="PANTHER" id="PTHR42637">
    <property type="entry name" value="TRNA-(MS[2]IO[6]A)-HYDROXYLASE"/>
    <property type="match status" value="1"/>
</dbReference>
<proteinExistence type="predicted"/>
<dbReference type="KEGG" id="fki:FK004_18350"/>
<name>A0A2S1LTG8_9FLAO</name>
<dbReference type="RefSeq" id="WP_108738544.1">
    <property type="nucleotide sequence ID" value="NZ_CP020919.1"/>
</dbReference>
<dbReference type="Gene3D" id="1.20.1260.10">
    <property type="match status" value="1"/>
</dbReference>
<dbReference type="AlphaFoldDB" id="A0A2S1LTG8"/>
<dbReference type="OrthoDB" id="9802518at2"/>
<dbReference type="InterPro" id="IPR012347">
    <property type="entry name" value="Ferritin-like"/>
</dbReference>
<dbReference type="InterPro" id="IPR009078">
    <property type="entry name" value="Ferritin-like_SF"/>
</dbReference>
<dbReference type="CDD" id="cd07910">
    <property type="entry name" value="MiaE"/>
    <property type="match status" value="1"/>
</dbReference>
<evidence type="ECO:0000313" key="2">
    <source>
        <dbReference type="Proteomes" id="UP000244677"/>
    </source>
</evidence>
<dbReference type="Proteomes" id="UP000244677">
    <property type="component" value="Chromosome"/>
</dbReference>
<keyword evidence="2" id="KW-1185">Reference proteome</keyword>
<dbReference type="GO" id="GO:0045301">
    <property type="term" value="F:tRNA 2-(methylsulfanyl)-N(6)-isopentenyladenosine(37) hydroxylase activity"/>
    <property type="evidence" value="ECO:0007669"/>
    <property type="project" value="InterPro"/>
</dbReference>
<organism evidence="1 2">
    <name type="scientific">Flavobacterium kingsejongi</name>
    <dbReference type="NCBI Taxonomy" id="1678728"/>
    <lineage>
        <taxon>Bacteria</taxon>
        <taxon>Pseudomonadati</taxon>
        <taxon>Bacteroidota</taxon>
        <taxon>Flavobacteriia</taxon>
        <taxon>Flavobacteriales</taxon>
        <taxon>Flavobacteriaceae</taxon>
        <taxon>Flavobacterium</taxon>
    </lineage>
</organism>
<gene>
    <name evidence="1" type="ORF">FK004_18350</name>
</gene>
<dbReference type="PANTHER" id="PTHR42637:SF1">
    <property type="entry name" value="TRNA 2-(METHYLSULFANYL)-N(6)-ISOPENTENYLADENOSINE(37) HYDROXYLASE"/>
    <property type="match status" value="1"/>
</dbReference>
<dbReference type="GO" id="GO:0006400">
    <property type="term" value="P:tRNA modification"/>
    <property type="evidence" value="ECO:0007669"/>
    <property type="project" value="InterPro"/>
</dbReference>
<sequence length="193" mass="22512">MLGLKLATDPRWVNIVESNIEEILTDHAWCEQKAATNAITIITYNSELEDLVTELLVIAKEELDHLQLVHNIIKQKGLVLGRERKDHYVNELFKFMKKDGSRNDALIDRLLFSAMIEARSCERFKILSENIKDSELAAFYRELMISEAGHYTTFLGFARKYTEKIDVDKRWKEWIEFETSIITNYGKNETIHG</sequence>
<evidence type="ECO:0000313" key="1">
    <source>
        <dbReference type="EMBL" id="AWG27050.1"/>
    </source>
</evidence>
<dbReference type="EMBL" id="CP020919">
    <property type="protein sequence ID" value="AWG27050.1"/>
    <property type="molecule type" value="Genomic_DNA"/>
</dbReference>